<dbReference type="EMBL" id="JARYGZ010000001">
    <property type="protein sequence ID" value="MDH7637727.1"/>
    <property type="molecule type" value="Genomic_DNA"/>
</dbReference>
<dbReference type="CDD" id="cd07061">
    <property type="entry name" value="HP_HAP_like"/>
    <property type="match status" value="1"/>
</dbReference>
<dbReference type="InterPro" id="IPR050645">
    <property type="entry name" value="Histidine_acid_phosphatase"/>
</dbReference>
<evidence type="ECO:0000256" key="2">
    <source>
        <dbReference type="ARBA" id="ARBA00022801"/>
    </source>
</evidence>
<comment type="caution">
    <text evidence="4">The sequence shown here is derived from an EMBL/GenBank/DDBJ whole genome shotgun (WGS) entry which is preliminary data.</text>
</comment>
<dbReference type="SUPFAM" id="SSF53254">
    <property type="entry name" value="Phosphoglycerate mutase-like"/>
    <property type="match status" value="1"/>
</dbReference>
<dbReference type="PROSITE" id="PS00616">
    <property type="entry name" value="HIS_ACID_PHOSPHAT_1"/>
    <property type="match status" value="1"/>
</dbReference>
<organism evidence="4 5">
    <name type="scientific">Sphingomonas oryzagri</name>
    <dbReference type="NCBI Taxonomy" id="3042314"/>
    <lineage>
        <taxon>Bacteria</taxon>
        <taxon>Pseudomonadati</taxon>
        <taxon>Pseudomonadota</taxon>
        <taxon>Alphaproteobacteria</taxon>
        <taxon>Sphingomonadales</taxon>
        <taxon>Sphingomonadaceae</taxon>
        <taxon>Sphingomonas</taxon>
    </lineage>
</organism>
<dbReference type="InterPro" id="IPR029033">
    <property type="entry name" value="His_PPase_superfam"/>
</dbReference>
<keyword evidence="3" id="KW-0732">Signal</keyword>
<feature type="signal peptide" evidence="3">
    <location>
        <begin position="1"/>
        <end position="23"/>
    </location>
</feature>
<keyword evidence="2" id="KW-0378">Hydrolase</keyword>
<dbReference type="PROSITE" id="PS00778">
    <property type="entry name" value="HIS_ACID_PHOSPHAT_2"/>
    <property type="match status" value="1"/>
</dbReference>
<evidence type="ECO:0000313" key="5">
    <source>
        <dbReference type="Proteomes" id="UP001160625"/>
    </source>
</evidence>
<name>A0ABT6MY35_9SPHN</name>
<dbReference type="RefSeq" id="WP_281043069.1">
    <property type="nucleotide sequence ID" value="NZ_JARYGZ010000001.1"/>
</dbReference>
<proteinExistence type="inferred from homology"/>
<evidence type="ECO:0000256" key="3">
    <source>
        <dbReference type="SAM" id="SignalP"/>
    </source>
</evidence>
<keyword evidence="5" id="KW-1185">Reference proteome</keyword>
<feature type="chain" id="PRO_5046193653" evidence="3">
    <location>
        <begin position="24"/>
        <end position="398"/>
    </location>
</feature>
<dbReference type="Gene3D" id="3.40.50.1240">
    <property type="entry name" value="Phosphoglycerate mutase-like"/>
    <property type="match status" value="2"/>
</dbReference>
<comment type="similarity">
    <text evidence="1">Belongs to the histidine acid phosphatase family.</text>
</comment>
<evidence type="ECO:0000256" key="1">
    <source>
        <dbReference type="ARBA" id="ARBA00005375"/>
    </source>
</evidence>
<dbReference type="InterPro" id="IPR000560">
    <property type="entry name" value="His_Pase_clade-2"/>
</dbReference>
<dbReference type="Proteomes" id="UP001160625">
    <property type="component" value="Unassembled WGS sequence"/>
</dbReference>
<sequence length="398" mass="41124">MRAVTRVLTAVLATSAAASFATSATPAPGWRIDRVVVVMRHGIRPPTKAEPLPAGLAPAPWPAWDVGWGELSHHGEQAVTMLGAFDRATYAGVLGSGCPAIRAVADTDQRTVRTAEVYVAALLPGCTTSVDHEAAGQRDPRFSPFDGTSPLTNAETAAAANAALPQGGASRLDRDLADDWAAIDHILDCHASPCIAAKPTVVSANGGRVKLGGALATGGSFSETLALEYADGQPLAQVGWGRATRDTITHLLELHSREFALTARPPAIARAGSSALLGEVANALSAPDAPPFSLFVGHDTNLALIGGALGLHWKAPQFAPDDPPPGGALIFERWTDGSGRYRLAVRFRSQSLDEMRGLTPLSPAAVQTLRFAGCADTAGCDAAGLRSALQPGGPPLAK</sequence>
<evidence type="ECO:0000313" key="4">
    <source>
        <dbReference type="EMBL" id="MDH7637727.1"/>
    </source>
</evidence>
<reference evidence="4" key="1">
    <citation type="submission" date="2023-04" db="EMBL/GenBank/DDBJ databases">
        <title>Sphingomonas sp. MAHUQ-71 isolated from rice field.</title>
        <authorList>
            <person name="Huq M.A."/>
        </authorList>
    </citation>
    <scope>NUCLEOTIDE SEQUENCE</scope>
    <source>
        <strain evidence="4">MAHUQ-71</strain>
    </source>
</reference>
<protein>
    <submittedName>
        <fullName evidence="4">Histidine-type phosphatase</fullName>
    </submittedName>
</protein>
<dbReference type="PANTHER" id="PTHR11567:SF110">
    <property type="entry name" value="2-PHOSPHOXYLOSE PHOSPHATASE 1"/>
    <property type="match status" value="1"/>
</dbReference>
<accession>A0ABT6MY35</accession>
<dbReference type="PANTHER" id="PTHR11567">
    <property type="entry name" value="ACID PHOSPHATASE-RELATED"/>
    <property type="match status" value="1"/>
</dbReference>
<gene>
    <name evidence="4" type="ORF">QGN17_03190</name>
</gene>
<dbReference type="Pfam" id="PF00328">
    <property type="entry name" value="His_Phos_2"/>
    <property type="match status" value="2"/>
</dbReference>
<dbReference type="InterPro" id="IPR033379">
    <property type="entry name" value="Acid_Pase_AS"/>
</dbReference>